<dbReference type="Gene3D" id="1.10.150.130">
    <property type="match status" value="1"/>
</dbReference>
<dbReference type="EMBL" id="FOYM01000006">
    <property type="protein sequence ID" value="SFR01351.1"/>
    <property type="molecule type" value="Genomic_DNA"/>
</dbReference>
<dbReference type="AlphaFoldDB" id="A0A1I6D7K2"/>
<evidence type="ECO:0000256" key="1">
    <source>
        <dbReference type="ARBA" id="ARBA00023125"/>
    </source>
</evidence>
<dbReference type="OrthoDB" id="9785687at2"/>
<keyword evidence="3" id="KW-1185">Reference proteome</keyword>
<evidence type="ECO:0000313" key="2">
    <source>
        <dbReference type="EMBL" id="SFR01351.1"/>
    </source>
</evidence>
<protein>
    <recommendedName>
        <fullName evidence="4">Phage integrase, N-terminal SAM-like domain</fullName>
    </recommendedName>
</protein>
<dbReference type="GO" id="GO:0003677">
    <property type="term" value="F:DNA binding"/>
    <property type="evidence" value="ECO:0007669"/>
    <property type="project" value="UniProtKB-KW"/>
</dbReference>
<proteinExistence type="predicted"/>
<dbReference type="SUPFAM" id="SSF56349">
    <property type="entry name" value="DNA breaking-rejoining enzymes"/>
    <property type="match status" value="1"/>
</dbReference>
<dbReference type="InterPro" id="IPR010998">
    <property type="entry name" value="Integrase_recombinase_N"/>
</dbReference>
<dbReference type="RefSeq" id="WP_092482433.1">
    <property type="nucleotide sequence ID" value="NZ_FOYM01000006.1"/>
</dbReference>
<dbReference type="STRING" id="39060.SAMN05660706_106122"/>
<dbReference type="InterPro" id="IPR011010">
    <property type="entry name" value="DNA_brk_join_enz"/>
</dbReference>
<gene>
    <name evidence="2" type="ORF">SAMN05660706_106122</name>
</gene>
<keyword evidence="1" id="KW-0238">DNA-binding</keyword>
<sequence length="181" mass="20806">MESKVAKPATIGFQNLHVKFLEYLKAERKSKNTIDSCRNISCKFLIFVERLGYTFLTDVPLELIHKFFCDLRGTWDSGSLRTAASGLRSFLNFAEDGGRLLAAVPNKLLRKREIIPVLTEEEEQAVWDVLKTGAVSLRDKAIMVLSLLTGLRYFRLLVMQWQDISYMSVLKLIRHICFYPV</sequence>
<organism evidence="2 3">
    <name type="scientific">Desulfoscipio geothermicus DSM 3669</name>
    <dbReference type="NCBI Taxonomy" id="1121426"/>
    <lineage>
        <taxon>Bacteria</taxon>
        <taxon>Bacillati</taxon>
        <taxon>Bacillota</taxon>
        <taxon>Clostridia</taxon>
        <taxon>Eubacteriales</taxon>
        <taxon>Desulfallaceae</taxon>
        <taxon>Desulfoscipio</taxon>
    </lineage>
</organism>
<evidence type="ECO:0008006" key="4">
    <source>
        <dbReference type="Google" id="ProtNLM"/>
    </source>
</evidence>
<accession>A0A1I6D7K2</accession>
<reference evidence="3" key="1">
    <citation type="submission" date="2016-10" db="EMBL/GenBank/DDBJ databases">
        <authorList>
            <person name="Varghese N."/>
            <person name="Submissions S."/>
        </authorList>
    </citation>
    <scope>NUCLEOTIDE SEQUENCE [LARGE SCALE GENOMIC DNA]</scope>
    <source>
        <strain evidence="3">DSM 3669</strain>
    </source>
</reference>
<name>A0A1I6D7K2_9FIRM</name>
<dbReference type="Proteomes" id="UP000199584">
    <property type="component" value="Unassembled WGS sequence"/>
</dbReference>
<evidence type="ECO:0000313" key="3">
    <source>
        <dbReference type="Proteomes" id="UP000199584"/>
    </source>
</evidence>